<keyword evidence="4" id="KW-1185">Reference proteome</keyword>
<dbReference type="RefSeq" id="WP_044334507.1">
    <property type="nucleotide sequence ID" value="NZ_CP010836.1"/>
</dbReference>
<feature type="coiled-coil region" evidence="1">
    <location>
        <begin position="73"/>
        <end position="100"/>
    </location>
</feature>
<proteinExistence type="predicted"/>
<name>A0A7U4JB39_9SPHN</name>
<dbReference type="EMBL" id="CP010836">
    <property type="protein sequence ID" value="AJP73555.1"/>
    <property type="molecule type" value="Genomic_DNA"/>
</dbReference>
<accession>A0A7U4JB39</accession>
<keyword evidence="1" id="KW-0175">Coiled coil</keyword>
<reference evidence="3 4" key="1">
    <citation type="journal article" date="2015" name="Int. J. Syst. Evol. Microbiol.">
        <title>Sphingomonas hengshuiensis sp. nov., isolated from lake wetland.</title>
        <authorList>
            <person name="Wei S."/>
            <person name="Wang T."/>
            <person name="Liu H."/>
            <person name="Zhang C."/>
            <person name="Guo J."/>
            <person name="Wang Q."/>
            <person name="Liang K."/>
            <person name="Zhang Z."/>
        </authorList>
    </citation>
    <scope>NUCLEOTIDE SEQUENCE [LARGE SCALE GENOMIC DNA]</scope>
    <source>
        <strain evidence="3 4">WHSC-8</strain>
    </source>
</reference>
<keyword evidence="2" id="KW-1133">Transmembrane helix</keyword>
<organism evidence="3 4">
    <name type="scientific">Sphingomonas hengshuiensis</name>
    <dbReference type="NCBI Taxonomy" id="1609977"/>
    <lineage>
        <taxon>Bacteria</taxon>
        <taxon>Pseudomonadati</taxon>
        <taxon>Pseudomonadota</taxon>
        <taxon>Alphaproteobacteria</taxon>
        <taxon>Sphingomonadales</taxon>
        <taxon>Sphingomonadaceae</taxon>
        <taxon>Sphingomonas</taxon>
    </lineage>
</organism>
<dbReference type="OrthoDB" id="7391871at2"/>
<evidence type="ECO:0000256" key="2">
    <source>
        <dbReference type="SAM" id="Phobius"/>
    </source>
</evidence>
<feature type="transmembrane region" description="Helical" evidence="2">
    <location>
        <begin position="28"/>
        <end position="46"/>
    </location>
</feature>
<protein>
    <submittedName>
        <fullName evidence="3">Uncharacterized protein</fullName>
    </submittedName>
</protein>
<dbReference type="Proteomes" id="UP000032300">
    <property type="component" value="Chromosome"/>
</dbReference>
<keyword evidence="2" id="KW-0472">Membrane</keyword>
<reference evidence="3 4" key="2">
    <citation type="submission" date="2015-02" db="EMBL/GenBank/DDBJ databases">
        <title>The complete genome of Sphingomonas hengshuiensis sp. WHSC-8 isolated from soil of Hengshui Lake.</title>
        <authorList>
            <person name="Wei S."/>
            <person name="Guo J."/>
            <person name="Su C."/>
            <person name="Wu R."/>
            <person name="Zhang Z."/>
            <person name="Liang K."/>
            <person name="Li H."/>
            <person name="Wang T."/>
            <person name="Liu H."/>
            <person name="Zhang C."/>
            <person name="Li Z."/>
            <person name="Wang Q."/>
            <person name="Meng J."/>
        </authorList>
    </citation>
    <scope>NUCLEOTIDE SEQUENCE [LARGE SCALE GENOMIC DNA]</scope>
    <source>
        <strain evidence="3 4">WHSC-8</strain>
    </source>
</reference>
<dbReference type="KEGG" id="sphi:TS85_19805"/>
<gene>
    <name evidence="3" type="ORF">TS85_19805</name>
</gene>
<evidence type="ECO:0000313" key="4">
    <source>
        <dbReference type="Proteomes" id="UP000032300"/>
    </source>
</evidence>
<sequence>MSLLKNISPLRAIRDLRVFLAQRKPYELWFMMLSMVLTFTVIVVFIKDSNIPVPYKRNIIYAESWPLTRTDDEIRAQQKIDQVKKHAAEAEMEKRRKQRQEEFKRVDDSLKKWGI</sequence>
<evidence type="ECO:0000313" key="3">
    <source>
        <dbReference type="EMBL" id="AJP73555.1"/>
    </source>
</evidence>
<evidence type="ECO:0000256" key="1">
    <source>
        <dbReference type="SAM" id="Coils"/>
    </source>
</evidence>
<keyword evidence="2" id="KW-0812">Transmembrane</keyword>
<dbReference type="AlphaFoldDB" id="A0A7U4JB39"/>